<proteinExistence type="inferred from homology"/>
<evidence type="ECO:0000256" key="4">
    <source>
        <dbReference type="ARBA" id="ARBA00022598"/>
    </source>
</evidence>
<evidence type="ECO:0000313" key="17">
    <source>
        <dbReference type="EMBL" id="MRH44605.1"/>
    </source>
</evidence>
<dbReference type="GO" id="GO:0071555">
    <property type="term" value="P:cell wall organization"/>
    <property type="evidence" value="ECO:0007669"/>
    <property type="project" value="UniProtKB-KW"/>
</dbReference>
<dbReference type="AlphaFoldDB" id="A0A6A8DFZ6"/>
<evidence type="ECO:0000259" key="15">
    <source>
        <dbReference type="Pfam" id="PF02875"/>
    </source>
</evidence>
<dbReference type="GO" id="GO:0004326">
    <property type="term" value="F:tetrahydrofolylpolyglutamate synthase activity"/>
    <property type="evidence" value="ECO:0007669"/>
    <property type="project" value="InterPro"/>
</dbReference>
<keyword evidence="8 12" id="KW-0133">Cell shape</keyword>
<keyword evidence="7 12" id="KW-0067">ATP-binding</keyword>
<keyword evidence="4 12" id="KW-0436">Ligase</keyword>
<dbReference type="InterPro" id="IPR000713">
    <property type="entry name" value="Mur_ligase_N"/>
</dbReference>
<feature type="domain" description="Mur ligase C-terminal" evidence="15">
    <location>
        <begin position="335"/>
        <end position="459"/>
    </location>
</feature>
<comment type="pathway">
    <text evidence="1 12 13">Cell wall biogenesis; peptidoglycan biosynthesis.</text>
</comment>
<evidence type="ECO:0000256" key="10">
    <source>
        <dbReference type="ARBA" id="ARBA00023306"/>
    </source>
</evidence>
<dbReference type="Pfam" id="PF02875">
    <property type="entry name" value="Mur_ligase_C"/>
    <property type="match status" value="1"/>
</dbReference>
<dbReference type="InterPro" id="IPR013221">
    <property type="entry name" value="Mur_ligase_cen"/>
</dbReference>
<dbReference type="PANTHER" id="PTHR23135:SF4">
    <property type="entry name" value="UDP-N-ACETYLMURAMOYL-L-ALANYL-D-GLUTAMATE--2,6-DIAMINOPIMELATE LIGASE MURE HOMOLOG, CHLOROPLASTIC"/>
    <property type="match status" value="1"/>
</dbReference>
<dbReference type="InterPro" id="IPR004101">
    <property type="entry name" value="Mur_ligase_C"/>
</dbReference>
<dbReference type="PANTHER" id="PTHR23135">
    <property type="entry name" value="MUR LIGASE FAMILY MEMBER"/>
    <property type="match status" value="1"/>
</dbReference>
<dbReference type="Proteomes" id="UP000799092">
    <property type="component" value="Unassembled WGS sequence"/>
</dbReference>
<feature type="binding site" evidence="12">
    <location>
        <position position="30"/>
    </location>
    <ligand>
        <name>UDP-N-acetyl-alpha-D-muramoyl-L-alanyl-D-glutamate</name>
        <dbReference type="ChEBI" id="CHEBI:83900"/>
    </ligand>
</feature>
<dbReference type="UniPathway" id="UPA00219"/>
<comment type="subcellular location">
    <subcellularLocation>
        <location evidence="12 13">Cytoplasm</location>
    </subcellularLocation>
</comment>
<evidence type="ECO:0000256" key="3">
    <source>
        <dbReference type="ARBA" id="ARBA00022490"/>
    </source>
</evidence>
<dbReference type="GO" id="GO:0008360">
    <property type="term" value="P:regulation of cell shape"/>
    <property type="evidence" value="ECO:0007669"/>
    <property type="project" value="UniProtKB-KW"/>
</dbReference>
<evidence type="ECO:0000256" key="1">
    <source>
        <dbReference type="ARBA" id="ARBA00004752"/>
    </source>
</evidence>
<evidence type="ECO:0000259" key="16">
    <source>
        <dbReference type="Pfam" id="PF08245"/>
    </source>
</evidence>
<dbReference type="Gene3D" id="3.40.1390.10">
    <property type="entry name" value="MurE/MurF, N-terminal domain"/>
    <property type="match status" value="1"/>
</dbReference>
<evidence type="ECO:0000256" key="5">
    <source>
        <dbReference type="ARBA" id="ARBA00022618"/>
    </source>
</evidence>
<dbReference type="SUPFAM" id="SSF63418">
    <property type="entry name" value="MurE/MurF N-terminal domain"/>
    <property type="match status" value="1"/>
</dbReference>
<dbReference type="GO" id="GO:0005524">
    <property type="term" value="F:ATP binding"/>
    <property type="evidence" value="ECO:0007669"/>
    <property type="project" value="UniProtKB-UniRule"/>
</dbReference>
<dbReference type="InterPro" id="IPR036565">
    <property type="entry name" value="Mur-like_cat_sf"/>
</dbReference>
<feature type="domain" description="Mur ligase central" evidence="16">
    <location>
        <begin position="109"/>
        <end position="312"/>
    </location>
</feature>
<feature type="binding site" evidence="12">
    <location>
        <begin position="111"/>
        <end position="117"/>
    </location>
    <ligand>
        <name>ATP</name>
        <dbReference type="ChEBI" id="CHEBI:30616"/>
    </ligand>
</feature>
<feature type="modified residue" description="N6-carboxylysine" evidence="12">
    <location>
        <position position="220"/>
    </location>
</feature>
<dbReference type="InterPro" id="IPR036615">
    <property type="entry name" value="Mur_ligase_C_dom_sf"/>
</dbReference>
<keyword evidence="10 12" id="KW-0131">Cell cycle</keyword>
<comment type="function">
    <text evidence="12">Catalyzes the addition of an amino acid to the nucleotide precursor UDP-N-acetylmuramoyl-L-alanyl-D-glutamate (UMAG) in the biosynthesis of bacterial cell-wall peptidoglycan.</text>
</comment>
<sequence length="489" mass="54740">MDTSELISYFKIKQIIGVLPKKISGIYNDSREVKQGSLFICTRGFTVDGHDFYQEAIEKGASVIVAEKQLDVDSTQATLIIVKDTFKAVAHLAAKYYNYPSSKLSVIGVTGTNGKTTVTNLIHSLLGNIGEKSALAGTIGLEIAGEQIITENTTCDVLTNQRLLDRAVKQNIDHMIMEVSSHGLSQGRLWGIDFDVVVFTNLSQDHLDYHETMEQYGYVKGLLFAQLGQDLTQDKYLVLNQDDPWYRIYSYWSPFEVISYGLQEGADFRAEKITYKRDQTQFTLESPEGTFEIRMSLLGEFNVYNILAAMAALFAKGTPVSQLVDALKDLKPINGRMEKVEIDAPVTMYIDYAHTPDAIEKSINTVLPFKDNRLIFLVGTGGDRDAFKRPFMAEKASAADYVVLTINDPRHEDPTVILKDMEKGMLHDNYTLMENRKEAISHAIDLSEPGDIIIFAGKGQEDYQIVGSEKVPHSDLEIAKEHCLIKYNA</sequence>
<dbReference type="InterPro" id="IPR005761">
    <property type="entry name" value="UDP-N-AcMur-Glu-dNH2Pim_ligase"/>
</dbReference>
<dbReference type="GO" id="GO:0000287">
    <property type="term" value="F:magnesium ion binding"/>
    <property type="evidence" value="ECO:0007669"/>
    <property type="project" value="UniProtKB-UniRule"/>
</dbReference>
<keyword evidence="12" id="KW-0460">Magnesium</keyword>
<feature type="binding site" evidence="12">
    <location>
        <begin position="153"/>
        <end position="154"/>
    </location>
    <ligand>
        <name>UDP-N-acetyl-alpha-D-muramoyl-L-alanyl-D-glutamate</name>
        <dbReference type="ChEBI" id="CHEBI:83900"/>
    </ligand>
</feature>
<comment type="similarity">
    <text evidence="2 12">Belongs to the MurCDEF family. MurE subfamily.</text>
</comment>
<dbReference type="InterPro" id="IPR035911">
    <property type="entry name" value="MurE/MurF_N"/>
</dbReference>
<dbReference type="HAMAP" id="MF_00208">
    <property type="entry name" value="MurE"/>
    <property type="match status" value="1"/>
</dbReference>
<dbReference type="GO" id="GO:0009252">
    <property type="term" value="P:peptidoglycan biosynthetic process"/>
    <property type="evidence" value="ECO:0007669"/>
    <property type="project" value="UniProtKB-UniRule"/>
</dbReference>
<keyword evidence="11 12" id="KW-0961">Cell wall biogenesis/degradation</keyword>
<evidence type="ECO:0000313" key="18">
    <source>
        <dbReference type="Proteomes" id="UP000799092"/>
    </source>
</evidence>
<keyword evidence="9 12" id="KW-0573">Peptidoglycan synthesis</keyword>
<dbReference type="GO" id="GO:0051301">
    <property type="term" value="P:cell division"/>
    <property type="evidence" value="ECO:0007669"/>
    <property type="project" value="UniProtKB-KW"/>
</dbReference>
<evidence type="ECO:0000256" key="6">
    <source>
        <dbReference type="ARBA" id="ARBA00022741"/>
    </source>
</evidence>
<evidence type="ECO:0000259" key="14">
    <source>
        <dbReference type="Pfam" id="PF01225"/>
    </source>
</evidence>
<dbReference type="Pfam" id="PF01225">
    <property type="entry name" value="Mur_ligase"/>
    <property type="match status" value="1"/>
</dbReference>
<feature type="binding site" evidence="12">
    <location>
        <position position="186"/>
    </location>
    <ligand>
        <name>UDP-N-acetyl-alpha-D-muramoyl-L-alanyl-D-glutamate</name>
        <dbReference type="ChEBI" id="CHEBI:83900"/>
    </ligand>
</feature>
<keyword evidence="18" id="KW-1185">Reference proteome</keyword>
<protein>
    <recommendedName>
        <fullName evidence="12">UDP-N-acetylmuramyl-tripeptide synthetase</fullName>
        <ecNumber evidence="12">6.3.2.-</ecNumber>
    </recommendedName>
    <alternativeName>
        <fullName evidence="12">UDP-MurNAc-tripeptide synthetase</fullName>
    </alternativeName>
</protein>
<feature type="domain" description="Mur ligase N-terminal catalytic" evidence="14">
    <location>
        <begin position="22"/>
        <end position="97"/>
    </location>
</feature>
<dbReference type="RefSeq" id="WP_153738214.1">
    <property type="nucleotide sequence ID" value="NZ_WJNG01000017.1"/>
</dbReference>
<dbReference type="InterPro" id="IPR018109">
    <property type="entry name" value="Folylpolyglutamate_synth_CS"/>
</dbReference>
<feature type="binding site" evidence="12">
    <location>
        <position position="152"/>
    </location>
    <ligand>
        <name>UDP-N-acetyl-alpha-D-muramoyl-L-alanyl-D-glutamate</name>
        <dbReference type="ChEBI" id="CHEBI:83900"/>
    </ligand>
</feature>
<keyword evidence="6 12" id="KW-0547">Nucleotide-binding</keyword>
<evidence type="ECO:0000256" key="8">
    <source>
        <dbReference type="ARBA" id="ARBA00022960"/>
    </source>
</evidence>
<dbReference type="PROSITE" id="PS01011">
    <property type="entry name" value="FOLYLPOLYGLU_SYNT_1"/>
    <property type="match status" value="1"/>
</dbReference>
<dbReference type="SUPFAM" id="SSF53623">
    <property type="entry name" value="MurD-like peptide ligases, catalytic domain"/>
    <property type="match status" value="1"/>
</dbReference>
<dbReference type="EC" id="6.3.2.-" evidence="12"/>
<evidence type="ECO:0000256" key="12">
    <source>
        <dbReference type="HAMAP-Rule" id="MF_00208"/>
    </source>
</evidence>
<comment type="cofactor">
    <cofactor evidence="12">
        <name>Mg(2+)</name>
        <dbReference type="ChEBI" id="CHEBI:18420"/>
    </cofactor>
</comment>
<dbReference type="EMBL" id="WJNG01000017">
    <property type="protein sequence ID" value="MRH44605.1"/>
    <property type="molecule type" value="Genomic_DNA"/>
</dbReference>
<comment type="caution">
    <text evidence="17">The sequence shown here is derived from an EMBL/GenBank/DDBJ whole genome shotgun (WGS) entry which is preliminary data.</text>
</comment>
<evidence type="ECO:0000256" key="13">
    <source>
        <dbReference type="RuleBase" id="RU004135"/>
    </source>
</evidence>
<organism evidence="17 18">
    <name type="scientific">Aquibacillus halophilus</name>
    <dbReference type="NCBI Taxonomy" id="930132"/>
    <lineage>
        <taxon>Bacteria</taxon>
        <taxon>Bacillati</taxon>
        <taxon>Bacillota</taxon>
        <taxon>Bacilli</taxon>
        <taxon>Bacillales</taxon>
        <taxon>Bacillaceae</taxon>
        <taxon>Aquibacillus</taxon>
    </lineage>
</organism>
<dbReference type="NCBIfam" id="TIGR01085">
    <property type="entry name" value="murE"/>
    <property type="match status" value="1"/>
</dbReference>
<feature type="binding site" evidence="12">
    <location>
        <position position="188"/>
    </location>
    <ligand>
        <name>UDP-N-acetyl-alpha-D-muramoyl-L-alanyl-D-glutamate</name>
        <dbReference type="ChEBI" id="CHEBI:83900"/>
    </ligand>
</feature>
<feature type="binding site" evidence="12">
    <location>
        <position position="180"/>
    </location>
    <ligand>
        <name>UDP-N-acetyl-alpha-D-muramoyl-L-alanyl-D-glutamate</name>
        <dbReference type="ChEBI" id="CHEBI:83900"/>
    </ligand>
</feature>
<keyword evidence="5 12" id="KW-0132">Cell division</keyword>
<evidence type="ECO:0000256" key="7">
    <source>
        <dbReference type="ARBA" id="ARBA00022840"/>
    </source>
</evidence>
<dbReference type="Pfam" id="PF08245">
    <property type="entry name" value="Mur_ligase_M"/>
    <property type="match status" value="1"/>
</dbReference>
<evidence type="ECO:0000256" key="9">
    <source>
        <dbReference type="ARBA" id="ARBA00022984"/>
    </source>
</evidence>
<comment type="PTM">
    <text evidence="12">Carboxylation is probably crucial for Mg(2+) binding and, consequently, for the gamma-phosphate positioning of ATP.</text>
</comment>
<evidence type="ECO:0000256" key="2">
    <source>
        <dbReference type="ARBA" id="ARBA00005898"/>
    </source>
</evidence>
<reference evidence="17" key="1">
    <citation type="submission" date="2019-11" db="EMBL/GenBank/DDBJ databases">
        <authorList>
            <person name="Li J."/>
        </authorList>
    </citation>
    <scope>NUCLEOTIDE SEQUENCE</scope>
    <source>
        <strain evidence="17">B6B</strain>
    </source>
</reference>
<gene>
    <name evidence="12" type="primary">murE</name>
    <name evidence="17" type="ORF">GH741_18320</name>
</gene>
<dbReference type="Gene3D" id="3.90.190.20">
    <property type="entry name" value="Mur ligase, C-terminal domain"/>
    <property type="match status" value="1"/>
</dbReference>
<comment type="caution">
    <text evidence="12">Lacks conserved residue(s) required for the propagation of feature annotation.</text>
</comment>
<name>A0A6A8DFZ6_9BACI</name>
<accession>A0A6A8DFZ6</accession>
<dbReference type="GO" id="GO:0005737">
    <property type="term" value="C:cytoplasm"/>
    <property type="evidence" value="ECO:0007669"/>
    <property type="project" value="UniProtKB-SubCell"/>
</dbReference>
<dbReference type="SUPFAM" id="SSF53244">
    <property type="entry name" value="MurD-like peptide ligases, peptide-binding domain"/>
    <property type="match status" value="1"/>
</dbReference>
<evidence type="ECO:0000256" key="11">
    <source>
        <dbReference type="ARBA" id="ARBA00023316"/>
    </source>
</evidence>
<dbReference type="OrthoDB" id="9800958at2"/>
<dbReference type="Gene3D" id="3.40.1190.10">
    <property type="entry name" value="Mur-like, catalytic domain"/>
    <property type="match status" value="1"/>
</dbReference>
<dbReference type="NCBIfam" id="NF001126">
    <property type="entry name" value="PRK00139.1-4"/>
    <property type="match status" value="1"/>
</dbReference>
<keyword evidence="3 12" id="KW-0963">Cytoplasm</keyword>